<dbReference type="OrthoDB" id="9812358at2"/>
<dbReference type="Gene3D" id="1.10.1660.10">
    <property type="match status" value="1"/>
</dbReference>
<dbReference type="KEGG" id="sod:Sant_3318"/>
<dbReference type="EMBL" id="CP006569">
    <property type="protein sequence ID" value="AHF78310.1"/>
    <property type="molecule type" value="Genomic_DNA"/>
</dbReference>
<dbReference type="InterPro" id="IPR010093">
    <property type="entry name" value="SinI_DNA-bd"/>
</dbReference>
<proteinExistence type="predicted"/>
<dbReference type="Gene3D" id="3.30.450.40">
    <property type="match status" value="1"/>
</dbReference>
<dbReference type="PANTHER" id="PTHR43102">
    <property type="entry name" value="SLR1143 PROTEIN"/>
    <property type="match status" value="1"/>
</dbReference>
<dbReference type="PANTHER" id="PTHR43102:SF2">
    <property type="entry name" value="GAF DOMAIN-CONTAINING PROTEIN"/>
    <property type="match status" value="1"/>
</dbReference>
<feature type="domain" description="GAF" evidence="1">
    <location>
        <begin position="217"/>
        <end position="359"/>
    </location>
</feature>
<dbReference type="GO" id="GO:0003677">
    <property type="term" value="F:DNA binding"/>
    <property type="evidence" value="ECO:0007669"/>
    <property type="project" value="InterPro"/>
</dbReference>
<dbReference type="HOGENOM" id="CLU_769207_0_0_6"/>
<dbReference type="SUPFAM" id="SSF55781">
    <property type="entry name" value="GAF domain-like"/>
    <property type="match status" value="1"/>
</dbReference>
<keyword evidence="3" id="KW-1185">Reference proteome</keyword>
<dbReference type="InterPro" id="IPR009061">
    <property type="entry name" value="DNA-bd_dom_put_sf"/>
</dbReference>
<organism evidence="2 3">
    <name type="scientific">Sodalis praecaptivus</name>
    <dbReference type="NCBI Taxonomy" id="1239307"/>
    <lineage>
        <taxon>Bacteria</taxon>
        <taxon>Pseudomonadati</taxon>
        <taxon>Pseudomonadota</taxon>
        <taxon>Gammaproteobacteria</taxon>
        <taxon>Enterobacterales</taxon>
        <taxon>Bruguierivoracaceae</taxon>
        <taxon>Sodalis</taxon>
    </lineage>
</organism>
<sequence length="369" mass="40087">MANDILTTTQAAQLLGISVRTAQLFIEGGALASWKTPGGHRRVHRADVLAFMAKKNDRAAKLSSARVILLASPARRPLLEGLLSTVGEGAVDTVDDVYATAFAIGHRLPAVVVVDLADARAERLSLLSHLAAHPALGQTRLMAVNDADADATATDANRAPPSVQVTSAEQLPLVIRDALSDITPPIERMALPVSFPLAANESQRLEALDRSGLVDTAPEAAFDRLTWLASQNLRMPVALMTLLTPTRQWFKSRQGLKLTQTPRSWAFCNHTVLQKEVFAVNDLSRETLFADNPAVANPPNFRFYAGAPIVDPDGFALGSLCVIDYQPRALDAQQAQTLLALAELASDEVRLRAVNRQWRWACDRLERQA</sequence>
<evidence type="ECO:0000259" key="1">
    <source>
        <dbReference type="SMART" id="SM00065"/>
    </source>
</evidence>
<dbReference type="AlphaFoldDB" id="W0I1F9"/>
<dbReference type="InterPro" id="IPR003018">
    <property type="entry name" value="GAF"/>
</dbReference>
<dbReference type="SUPFAM" id="SSF46955">
    <property type="entry name" value="Putative DNA-binding domain"/>
    <property type="match status" value="1"/>
</dbReference>
<evidence type="ECO:0000313" key="3">
    <source>
        <dbReference type="Proteomes" id="UP000019028"/>
    </source>
</evidence>
<dbReference type="Proteomes" id="UP000019028">
    <property type="component" value="Chromosome"/>
</dbReference>
<dbReference type="Pfam" id="PF12728">
    <property type="entry name" value="HTH_17"/>
    <property type="match status" value="1"/>
</dbReference>
<reference evidence="2 3" key="1">
    <citation type="journal article" date="2014" name="Genome Biol. Evol.">
        <title>Genome degeneration and adaptation in a nascent stage of symbiosis.</title>
        <authorList>
            <person name="Oakeson K.F."/>
            <person name="Gil R."/>
            <person name="Clayton A.L."/>
            <person name="Dunn D.M."/>
            <person name="von Niederhausern A.C."/>
            <person name="Hamil C."/>
            <person name="Aoyagi A."/>
            <person name="Duval B."/>
            <person name="Baca A."/>
            <person name="Silva F.J."/>
            <person name="Vallier A."/>
            <person name="Jackson D.G."/>
            <person name="Latorre A."/>
            <person name="Weiss R.B."/>
            <person name="Heddi A."/>
            <person name="Moya A."/>
            <person name="Dale C."/>
        </authorList>
    </citation>
    <scope>NUCLEOTIDE SEQUENCE [LARGE SCALE GENOMIC DNA]</scope>
    <source>
        <strain evidence="2 3">HS1</strain>
    </source>
</reference>
<dbReference type="SMART" id="SM00065">
    <property type="entry name" value="GAF"/>
    <property type="match status" value="1"/>
</dbReference>
<dbReference type="InterPro" id="IPR041657">
    <property type="entry name" value="HTH_17"/>
</dbReference>
<dbReference type="InterPro" id="IPR029016">
    <property type="entry name" value="GAF-like_dom_sf"/>
</dbReference>
<dbReference type="PATRIC" id="fig|1239307.3.peg.3651"/>
<evidence type="ECO:0000313" key="2">
    <source>
        <dbReference type="EMBL" id="AHF78310.1"/>
    </source>
</evidence>
<protein>
    <submittedName>
        <fullName evidence="2">Putative GAF sensor protein</fullName>
    </submittedName>
</protein>
<accession>W0I1F9</accession>
<dbReference type="NCBIfam" id="TIGR01764">
    <property type="entry name" value="excise"/>
    <property type="match status" value="1"/>
</dbReference>
<dbReference type="CDD" id="cd04762">
    <property type="entry name" value="HTH_MerR-trunc"/>
    <property type="match status" value="1"/>
</dbReference>
<name>W0I1F9_9GAMM</name>
<dbReference type="Pfam" id="PF01590">
    <property type="entry name" value="GAF"/>
    <property type="match status" value="1"/>
</dbReference>
<gene>
    <name evidence="2" type="ORF">Sant_3318</name>
</gene>